<dbReference type="Proteomes" id="UP000249061">
    <property type="component" value="Unassembled WGS sequence"/>
</dbReference>
<dbReference type="GO" id="GO:0046417">
    <property type="term" value="P:chorismate metabolic process"/>
    <property type="evidence" value="ECO:0007669"/>
    <property type="project" value="InterPro"/>
</dbReference>
<proteinExistence type="predicted"/>
<evidence type="ECO:0000256" key="1">
    <source>
        <dbReference type="ARBA" id="ARBA00012404"/>
    </source>
</evidence>
<sequence length="82" mass="9265">MSLETLRARLDELDTELIKLLARRADIVADVWKWKAENGVPRIDPAREAALRERLLSQAQTLGLSRSAVSDVLDRIVGRSLR</sequence>
<dbReference type="PROSITE" id="PS51168">
    <property type="entry name" value="CHORISMATE_MUT_2"/>
    <property type="match status" value="1"/>
</dbReference>
<dbReference type="InterPro" id="IPR036263">
    <property type="entry name" value="Chorismate_II_sf"/>
</dbReference>
<dbReference type="InterPro" id="IPR002701">
    <property type="entry name" value="CM_II_prokaryot"/>
</dbReference>
<dbReference type="EMBL" id="QFQP01000002">
    <property type="protein sequence ID" value="PZR17568.1"/>
    <property type="molecule type" value="Genomic_DNA"/>
</dbReference>
<dbReference type="SMART" id="SM00830">
    <property type="entry name" value="CM_2"/>
    <property type="match status" value="1"/>
</dbReference>
<keyword evidence="2" id="KW-0413">Isomerase</keyword>
<feature type="domain" description="Chorismate mutase" evidence="3">
    <location>
        <begin position="1"/>
        <end position="82"/>
    </location>
</feature>
<evidence type="ECO:0000313" key="5">
    <source>
        <dbReference type="Proteomes" id="UP000249061"/>
    </source>
</evidence>
<dbReference type="PANTHER" id="PTHR38041:SF1">
    <property type="entry name" value="CHORISMATE MUTASE"/>
    <property type="match status" value="1"/>
</dbReference>
<dbReference type="AlphaFoldDB" id="A0A2W5V7Z6"/>
<dbReference type="Pfam" id="PF01817">
    <property type="entry name" value="CM_2"/>
    <property type="match status" value="1"/>
</dbReference>
<dbReference type="InterPro" id="IPR036979">
    <property type="entry name" value="CM_dom_sf"/>
</dbReference>
<dbReference type="EC" id="5.4.99.5" evidence="1"/>
<dbReference type="Gene3D" id="1.20.59.10">
    <property type="entry name" value="Chorismate mutase"/>
    <property type="match status" value="1"/>
</dbReference>
<evidence type="ECO:0000259" key="3">
    <source>
        <dbReference type="PROSITE" id="PS51168"/>
    </source>
</evidence>
<organism evidence="4 5">
    <name type="scientific">Archangium gephyra</name>
    <dbReference type="NCBI Taxonomy" id="48"/>
    <lineage>
        <taxon>Bacteria</taxon>
        <taxon>Pseudomonadati</taxon>
        <taxon>Myxococcota</taxon>
        <taxon>Myxococcia</taxon>
        <taxon>Myxococcales</taxon>
        <taxon>Cystobacterineae</taxon>
        <taxon>Archangiaceae</taxon>
        <taxon>Archangium</taxon>
    </lineage>
</organism>
<gene>
    <name evidence="4" type="ORF">DI536_04435</name>
</gene>
<dbReference type="PANTHER" id="PTHR38041">
    <property type="entry name" value="CHORISMATE MUTASE"/>
    <property type="match status" value="1"/>
</dbReference>
<protein>
    <recommendedName>
        <fullName evidence="1">chorismate mutase</fullName>
        <ecNumber evidence="1">5.4.99.5</ecNumber>
    </recommendedName>
</protein>
<evidence type="ECO:0000256" key="2">
    <source>
        <dbReference type="ARBA" id="ARBA00023235"/>
    </source>
</evidence>
<reference evidence="4 5" key="1">
    <citation type="submission" date="2017-08" db="EMBL/GenBank/DDBJ databases">
        <title>Infants hospitalized years apart are colonized by the same room-sourced microbial strains.</title>
        <authorList>
            <person name="Brooks B."/>
            <person name="Olm M.R."/>
            <person name="Firek B.A."/>
            <person name="Baker R."/>
            <person name="Thomas B.C."/>
            <person name="Morowitz M.J."/>
            <person name="Banfield J.F."/>
        </authorList>
    </citation>
    <scope>NUCLEOTIDE SEQUENCE [LARGE SCALE GENOMIC DNA]</scope>
    <source>
        <strain evidence="4">S2_003_000_R2_14</strain>
    </source>
</reference>
<accession>A0A2W5V7Z6</accession>
<dbReference type="GO" id="GO:0004106">
    <property type="term" value="F:chorismate mutase activity"/>
    <property type="evidence" value="ECO:0007669"/>
    <property type="project" value="UniProtKB-EC"/>
</dbReference>
<dbReference type="GO" id="GO:0009697">
    <property type="term" value="P:salicylic acid biosynthetic process"/>
    <property type="evidence" value="ECO:0007669"/>
    <property type="project" value="TreeGrafter"/>
</dbReference>
<dbReference type="InterPro" id="IPR051331">
    <property type="entry name" value="Chorismate_mutase-related"/>
</dbReference>
<dbReference type="SUPFAM" id="SSF48600">
    <property type="entry name" value="Chorismate mutase II"/>
    <property type="match status" value="1"/>
</dbReference>
<comment type="caution">
    <text evidence="4">The sequence shown here is derived from an EMBL/GenBank/DDBJ whole genome shotgun (WGS) entry which is preliminary data.</text>
</comment>
<name>A0A2W5V7Z6_9BACT</name>
<evidence type="ECO:0000313" key="4">
    <source>
        <dbReference type="EMBL" id="PZR17568.1"/>
    </source>
</evidence>